<name>A0A087M7B3_9HYPH</name>
<dbReference type="InterPro" id="IPR032466">
    <property type="entry name" value="Metal_Hydrolase"/>
</dbReference>
<dbReference type="Pfam" id="PF04909">
    <property type="entry name" value="Amidohydro_2"/>
    <property type="match status" value="1"/>
</dbReference>
<dbReference type="PANTHER" id="PTHR35563:SF2">
    <property type="entry name" value="BARREL METAL-DEPENDENT HYDROLASE, PUTATIVE (AFU_ORTHOLOGUE AFUA_1G16240)-RELATED"/>
    <property type="match status" value="1"/>
</dbReference>
<reference evidence="2 3" key="1">
    <citation type="submission" date="2014-08" db="EMBL/GenBank/DDBJ databases">
        <authorList>
            <person name="Hassan Y.I."/>
            <person name="Lepp D."/>
            <person name="Zhou T."/>
        </authorList>
    </citation>
    <scope>NUCLEOTIDE SEQUENCE [LARGE SCALE GENOMIC DNA]</scope>
    <source>
        <strain evidence="2 3">IFO13584</strain>
    </source>
</reference>
<dbReference type="PANTHER" id="PTHR35563">
    <property type="entry name" value="BARREL METAL-DEPENDENT HYDROLASE, PUTATIVE (AFU_ORTHOLOGUE AFUA_1G16240)-RELATED"/>
    <property type="match status" value="1"/>
</dbReference>
<dbReference type="InterPro" id="IPR052358">
    <property type="entry name" value="Aro_Compnd_Degr_Hydrolases"/>
</dbReference>
<dbReference type="STRING" id="46914.JP75_01020"/>
<dbReference type="EMBL" id="JQGC01000001">
    <property type="protein sequence ID" value="KFL32766.1"/>
    <property type="molecule type" value="Genomic_DNA"/>
</dbReference>
<dbReference type="Gene3D" id="3.20.20.140">
    <property type="entry name" value="Metal-dependent hydrolases"/>
    <property type="match status" value="1"/>
</dbReference>
<dbReference type="SUPFAM" id="SSF51556">
    <property type="entry name" value="Metallo-dependent hydrolases"/>
    <property type="match status" value="1"/>
</dbReference>
<dbReference type="RefSeq" id="WP_035077867.1">
    <property type="nucleotide sequence ID" value="NZ_JQGC01000001.1"/>
</dbReference>
<gene>
    <name evidence="2" type="ORF">JP75_01020</name>
</gene>
<protein>
    <recommendedName>
        <fullName evidence="1">Amidohydrolase-related domain-containing protein</fullName>
    </recommendedName>
</protein>
<proteinExistence type="predicted"/>
<evidence type="ECO:0000313" key="2">
    <source>
        <dbReference type="EMBL" id="KFL32766.1"/>
    </source>
</evidence>
<dbReference type="OrthoDB" id="9787654at2"/>
<organism evidence="2 3">
    <name type="scientific">Devosia riboflavina</name>
    <dbReference type="NCBI Taxonomy" id="46914"/>
    <lineage>
        <taxon>Bacteria</taxon>
        <taxon>Pseudomonadati</taxon>
        <taxon>Pseudomonadota</taxon>
        <taxon>Alphaproteobacteria</taxon>
        <taxon>Hyphomicrobiales</taxon>
        <taxon>Devosiaceae</taxon>
        <taxon>Devosia</taxon>
    </lineage>
</organism>
<keyword evidence="3" id="KW-1185">Reference proteome</keyword>
<evidence type="ECO:0000313" key="3">
    <source>
        <dbReference type="Proteomes" id="UP000028981"/>
    </source>
</evidence>
<dbReference type="InterPro" id="IPR006680">
    <property type="entry name" value="Amidohydro-rel"/>
</dbReference>
<dbReference type="GO" id="GO:0016787">
    <property type="term" value="F:hydrolase activity"/>
    <property type="evidence" value="ECO:0007669"/>
    <property type="project" value="InterPro"/>
</dbReference>
<dbReference type="AlphaFoldDB" id="A0A087M7B3"/>
<evidence type="ECO:0000259" key="1">
    <source>
        <dbReference type="Pfam" id="PF04909"/>
    </source>
</evidence>
<sequence length="286" mass="31770">MDDVLDAPLCLPPRPLRNPANLRLPQNTCDAHFHVFAREAPLASPRSYTPQMLTIETWLALAETFGIARGVLVQPSVYGLDNRVLLTALAGHSERLRGVVVIPPETTDVELRRLDTLGVRGVRFNLRNKSGIGFDAFAELAPRIRALGWHAQFQVGPEAIATVAELTARHDITGVIDHLAFIPLDTPGTALDDLARAVETGRVYAKISAPYRLRDTKNHQFYRQALSMLTVCDPTRLLWGTDWPHTELFETMPEDDDLIALSLDALPAETHAAIFADNAQNLYFQH</sequence>
<comment type="caution">
    <text evidence="2">The sequence shown here is derived from an EMBL/GenBank/DDBJ whole genome shotgun (WGS) entry which is preliminary data.</text>
</comment>
<accession>A0A087M7B3</accession>
<dbReference type="Proteomes" id="UP000028981">
    <property type="component" value="Unassembled WGS sequence"/>
</dbReference>
<feature type="domain" description="Amidohydrolase-related" evidence="1">
    <location>
        <begin position="29"/>
        <end position="284"/>
    </location>
</feature>